<dbReference type="PANTHER" id="PTHR10151:SF120">
    <property type="entry name" value="BIS(5'-ADENOSYL)-TRIPHOSPHATASE"/>
    <property type="match status" value="1"/>
</dbReference>
<dbReference type="AlphaFoldDB" id="A0AAP0F0Y5"/>
<protein>
    <submittedName>
        <fullName evidence="1">Uncharacterized protein</fullName>
    </submittedName>
</protein>
<dbReference type="GO" id="GO:0016787">
    <property type="term" value="F:hydrolase activity"/>
    <property type="evidence" value="ECO:0007669"/>
    <property type="project" value="UniProtKB-ARBA"/>
</dbReference>
<sequence length="275" mass="31144">MISSDGFRFGYQFKTVTPNIDRLIASETEADRGLIPVFPTLTLLNHCSLATGLYPISHGIVNNYFINPASEEVFSKMIDPKWWWGEPLWLTVTNHGLKAAAYYRLDREVKKGNWTCPPNLCPKFVLNNLTSFEERVDTLLGYFDLEDVPSLMMLYLHDPDEQGHSYVPDDPRITDSVANVDRTIGRPPENVSSAYVVAKMKEGLSSGKVENGKYLKIYLREEQGSQSVEGNMVTVTGPMKEGFFTRKIFSRLNLRCLRATLVQHANTQIKGTKKQ</sequence>
<evidence type="ECO:0000313" key="2">
    <source>
        <dbReference type="Proteomes" id="UP001417504"/>
    </source>
</evidence>
<keyword evidence="2" id="KW-1185">Reference proteome</keyword>
<proteinExistence type="predicted"/>
<dbReference type="Gene3D" id="3.40.720.10">
    <property type="entry name" value="Alkaline Phosphatase, subunit A"/>
    <property type="match status" value="1"/>
</dbReference>
<reference evidence="1 2" key="1">
    <citation type="submission" date="2024-01" db="EMBL/GenBank/DDBJ databases">
        <title>Genome assemblies of Stephania.</title>
        <authorList>
            <person name="Yang L."/>
        </authorList>
    </citation>
    <scope>NUCLEOTIDE SEQUENCE [LARGE SCALE GENOMIC DNA]</scope>
    <source>
        <strain evidence="1">QJT</strain>
        <tissue evidence="1">Leaf</tissue>
    </source>
</reference>
<organism evidence="1 2">
    <name type="scientific">Stephania japonica</name>
    <dbReference type="NCBI Taxonomy" id="461633"/>
    <lineage>
        <taxon>Eukaryota</taxon>
        <taxon>Viridiplantae</taxon>
        <taxon>Streptophyta</taxon>
        <taxon>Embryophyta</taxon>
        <taxon>Tracheophyta</taxon>
        <taxon>Spermatophyta</taxon>
        <taxon>Magnoliopsida</taxon>
        <taxon>Ranunculales</taxon>
        <taxon>Menispermaceae</taxon>
        <taxon>Menispermoideae</taxon>
        <taxon>Cissampelideae</taxon>
        <taxon>Stephania</taxon>
    </lineage>
</organism>
<dbReference type="Pfam" id="PF01663">
    <property type="entry name" value="Phosphodiest"/>
    <property type="match status" value="1"/>
</dbReference>
<dbReference type="PANTHER" id="PTHR10151">
    <property type="entry name" value="ECTONUCLEOTIDE PYROPHOSPHATASE/PHOSPHODIESTERASE"/>
    <property type="match status" value="1"/>
</dbReference>
<comment type="caution">
    <text evidence="1">The sequence shown here is derived from an EMBL/GenBank/DDBJ whole genome shotgun (WGS) entry which is preliminary data.</text>
</comment>
<dbReference type="Proteomes" id="UP001417504">
    <property type="component" value="Unassembled WGS sequence"/>
</dbReference>
<name>A0AAP0F0Y5_9MAGN</name>
<gene>
    <name evidence="1" type="ORF">Sjap_019850</name>
</gene>
<dbReference type="GO" id="GO:0005773">
    <property type="term" value="C:vacuole"/>
    <property type="evidence" value="ECO:0007669"/>
    <property type="project" value="TreeGrafter"/>
</dbReference>
<accession>A0AAP0F0Y5</accession>
<dbReference type="InterPro" id="IPR017850">
    <property type="entry name" value="Alkaline_phosphatase_core_sf"/>
</dbReference>
<dbReference type="InterPro" id="IPR002591">
    <property type="entry name" value="Phosphodiest/P_Trfase"/>
</dbReference>
<dbReference type="CDD" id="cd16018">
    <property type="entry name" value="Enpp"/>
    <property type="match status" value="1"/>
</dbReference>
<dbReference type="EMBL" id="JBBNAE010000008">
    <property type="protein sequence ID" value="KAK9102596.1"/>
    <property type="molecule type" value="Genomic_DNA"/>
</dbReference>
<dbReference type="SUPFAM" id="SSF53649">
    <property type="entry name" value="Alkaline phosphatase-like"/>
    <property type="match status" value="1"/>
</dbReference>
<evidence type="ECO:0000313" key="1">
    <source>
        <dbReference type="EMBL" id="KAK9102596.1"/>
    </source>
</evidence>